<dbReference type="SMART" id="SM00318">
    <property type="entry name" value="SNc"/>
    <property type="match status" value="1"/>
</dbReference>
<dbReference type="SUPFAM" id="SSF47459">
    <property type="entry name" value="HLH, helix-loop-helix DNA-binding domain"/>
    <property type="match status" value="1"/>
</dbReference>
<dbReference type="Pfam" id="PF00010">
    <property type="entry name" value="HLH"/>
    <property type="match status" value="1"/>
</dbReference>
<dbReference type="EMBL" id="JANBOH010000212">
    <property type="protein sequence ID" value="KAJ1643868.1"/>
    <property type="molecule type" value="Genomic_DNA"/>
</dbReference>
<dbReference type="Gene3D" id="2.40.50.90">
    <property type="match status" value="1"/>
</dbReference>
<dbReference type="InterPro" id="IPR036638">
    <property type="entry name" value="HLH_DNA-bd_sf"/>
</dbReference>
<dbReference type="InterPro" id="IPR035437">
    <property type="entry name" value="SNase_OB-fold_sf"/>
</dbReference>
<evidence type="ECO:0000313" key="9">
    <source>
        <dbReference type="EMBL" id="KAJ1643868.1"/>
    </source>
</evidence>
<dbReference type="GO" id="GO:0000981">
    <property type="term" value="F:DNA-binding transcription factor activity, RNA polymerase II-specific"/>
    <property type="evidence" value="ECO:0007669"/>
    <property type="project" value="TreeGrafter"/>
</dbReference>
<organism evidence="9 10">
    <name type="scientific">Coemansia asiatica</name>
    <dbReference type="NCBI Taxonomy" id="1052880"/>
    <lineage>
        <taxon>Eukaryota</taxon>
        <taxon>Fungi</taxon>
        <taxon>Fungi incertae sedis</taxon>
        <taxon>Zoopagomycota</taxon>
        <taxon>Kickxellomycotina</taxon>
        <taxon>Kickxellomycetes</taxon>
        <taxon>Kickxellales</taxon>
        <taxon>Kickxellaceae</taxon>
        <taxon>Coemansia</taxon>
    </lineage>
</organism>
<accession>A0A9W7XHY9</accession>
<evidence type="ECO:0000256" key="6">
    <source>
        <dbReference type="SAM" id="MobiDB-lite"/>
    </source>
</evidence>
<dbReference type="SMART" id="SM00353">
    <property type="entry name" value="HLH"/>
    <property type="match status" value="1"/>
</dbReference>
<dbReference type="EC" id="3.1.31.1" evidence="9"/>
<gene>
    <name evidence="9" type="primary">LCL3</name>
    <name evidence="9" type="ORF">LPJ64_004398</name>
</gene>
<reference evidence="9" key="1">
    <citation type="submission" date="2022-07" db="EMBL/GenBank/DDBJ databases">
        <title>Phylogenomic reconstructions and comparative analyses of Kickxellomycotina fungi.</title>
        <authorList>
            <person name="Reynolds N.K."/>
            <person name="Stajich J.E."/>
            <person name="Barry K."/>
            <person name="Grigoriev I.V."/>
            <person name="Crous P."/>
            <person name="Smith M.E."/>
        </authorList>
    </citation>
    <scope>NUCLEOTIDE SEQUENCE</scope>
    <source>
        <strain evidence="9">NBRC 105413</strain>
    </source>
</reference>
<dbReference type="SUPFAM" id="SSF50199">
    <property type="entry name" value="Staphylococcal nuclease"/>
    <property type="match status" value="1"/>
</dbReference>
<evidence type="ECO:0000259" key="7">
    <source>
        <dbReference type="PROSITE" id="PS50830"/>
    </source>
</evidence>
<feature type="domain" description="BHLH" evidence="8">
    <location>
        <begin position="288"/>
        <end position="342"/>
    </location>
</feature>
<keyword evidence="10" id="KW-1185">Reference proteome</keyword>
<evidence type="ECO:0000256" key="2">
    <source>
        <dbReference type="ARBA" id="ARBA00023015"/>
    </source>
</evidence>
<dbReference type="Gene3D" id="4.10.280.10">
    <property type="entry name" value="Helix-loop-helix DNA-binding domain"/>
    <property type="match status" value="1"/>
</dbReference>
<sequence>MSSEQLSSTIDPTLLQSLAQQHINTSAQLSGFSQLQINPDSSFKNSHGFGDNSIGAPFIQSTPMNDANSTTAPININRAQGLGAANNQHQLAGSAASFGPEYERSGIANSFQQHIQRQQFQQQQQQHQQNQSLFRSHLGSPTQNELFSPAQEDIDVSPVGSMQNNSIAAMTSGALPTSIPVAYQGGQRVGANQMFRMQTFSNSPPGLGQAFQSMSLPAHTDWFDGHLVQQQSIGSALDASSFTAQQQLASSNTDAMSPQNQTLMSLMENDDGVGPQKSEILNYEKRRRRRESHNAVERRRRDNINDRIQELYTLLPEAMIDANTKPNKGIILKKSVEYIRHLQQALQSQGVRIHELETGMSGQASVQQHNQATSGLAAMLAGAAGMNQGRSSNDGNNMMNTGAGISFGIYMMFKRYHTSADIPESVVKSHKKFYGIVMDVSDGDTIRVYHTPLVQWFSPAPQKKRGIANTTISVRLSAVDAPEVSHFGKPAQPLSKEAKDYLASQVLGKRVSIKPLSKDQYGRLVATVGYRKMLVFKKNAAHEMLRLGLAQLYRGGGAQYDGEKDLLESIEANAKRAKRGIWGLKKGEYVSPAEYKNKHK</sequence>
<evidence type="ECO:0000256" key="1">
    <source>
        <dbReference type="ARBA" id="ARBA00004123"/>
    </source>
</evidence>
<evidence type="ECO:0000313" key="10">
    <source>
        <dbReference type="Proteomes" id="UP001145021"/>
    </source>
</evidence>
<dbReference type="GO" id="GO:1990599">
    <property type="term" value="F:3' overhang single-stranded DNA endodeoxyribonuclease activity"/>
    <property type="evidence" value="ECO:0007669"/>
    <property type="project" value="UniProtKB-EC"/>
</dbReference>
<dbReference type="PROSITE" id="PS50888">
    <property type="entry name" value="BHLH"/>
    <property type="match status" value="1"/>
</dbReference>
<keyword evidence="4" id="KW-0804">Transcription</keyword>
<evidence type="ECO:0000256" key="3">
    <source>
        <dbReference type="ARBA" id="ARBA00023125"/>
    </source>
</evidence>
<evidence type="ECO:0000259" key="8">
    <source>
        <dbReference type="PROSITE" id="PS50888"/>
    </source>
</evidence>
<keyword evidence="9" id="KW-0378">Hydrolase</keyword>
<comment type="subcellular location">
    <subcellularLocation>
        <location evidence="1">Nucleus</location>
    </subcellularLocation>
</comment>
<keyword evidence="2" id="KW-0805">Transcription regulation</keyword>
<keyword evidence="9" id="KW-0255">Endonuclease</keyword>
<evidence type="ECO:0000256" key="4">
    <source>
        <dbReference type="ARBA" id="ARBA00023163"/>
    </source>
</evidence>
<dbReference type="Proteomes" id="UP001145021">
    <property type="component" value="Unassembled WGS sequence"/>
</dbReference>
<dbReference type="PANTHER" id="PTHR45776">
    <property type="entry name" value="MIP04163P"/>
    <property type="match status" value="1"/>
</dbReference>
<dbReference type="GO" id="GO:0005634">
    <property type="term" value="C:nucleus"/>
    <property type="evidence" value="ECO:0007669"/>
    <property type="project" value="UniProtKB-SubCell"/>
</dbReference>
<dbReference type="InterPro" id="IPR011598">
    <property type="entry name" value="bHLH_dom"/>
</dbReference>
<dbReference type="GO" id="GO:0000978">
    <property type="term" value="F:RNA polymerase II cis-regulatory region sequence-specific DNA binding"/>
    <property type="evidence" value="ECO:0007669"/>
    <property type="project" value="TreeGrafter"/>
</dbReference>
<feature type="region of interest" description="Disordered" evidence="6">
    <location>
        <begin position="113"/>
        <end position="132"/>
    </location>
</feature>
<feature type="compositionally biased region" description="Low complexity" evidence="6">
    <location>
        <begin position="113"/>
        <end position="131"/>
    </location>
</feature>
<keyword evidence="9" id="KW-0540">Nuclease</keyword>
<evidence type="ECO:0000256" key="5">
    <source>
        <dbReference type="ARBA" id="ARBA00023242"/>
    </source>
</evidence>
<dbReference type="InterPro" id="IPR016071">
    <property type="entry name" value="Staphylococal_nuclease_OB-fold"/>
</dbReference>
<keyword evidence="5" id="KW-0539">Nucleus</keyword>
<dbReference type="PANTHER" id="PTHR45776:SF2">
    <property type="entry name" value="MIP04163P"/>
    <property type="match status" value="1"/>
</dbReference>
<proteinExistence type="predicted"/>
<name>A0A9W7XHY9_9FUNG</name>
<comment type="caution">
    <text evidence="9">The sequence shown here is derived from an EMBL/GenBank/DDBJ whole genome shotgun (WGS) entry which is preliminary data.</text>
</comment>
<feature type="domain" description="TNase-like" evidence="7">
    <location>
        <begin position="431"/>
        <end position="584"/>
    </location>
</feature>
<protein>
    <submittedName>
        <fullName evidence="9">Endonuclease lcl3</fullName>
        <ecNumber evidence="9">3.1.31.1</ecNumber>
    </submittedName>
</protein>
<dbReference type="PROSITE" id="PS50830">
    <property type="entry name" value="TNASE_3"/>
    <property type="match status" value="1"/>
</dbReference>
<keyword evidence="3" id="KW-0238">DNA-binding</keyword>
<dbReference type="AlphaFoldDB" id="A0A9W7XHY9"/>
<dbReference type="Pfam" id="PF00565">
    <property type="entry name" value="SNase"/>
    <property type="match status" value="1"/>
</dbReference>
<dbReference type="GO" id="GO:0046983">
    <property type="term" value="F:protein dimerization activity"/>
    <property type="evidence" value="ECO:0007669"/>
    <property type="project" value="InterPro"/>
</dbReference>